<evidence type="ECO:0000256" key="1">
    <source>
        <dbReference type="ARBA" id="ARBA00004141"/>
    </source>
</evidence>
<evidence type="ECO:0000256" key="2">
    <source>
        <dbReference type="ARBA" id="ARBA00022692"/>
    </source>
</evidence>
<feature type="transmembrane region" description="Helical" evidence="5">
    <location>
        <begin position="198"/>
        <end position="223"/>
    </location>
</feature>
<feature type="transmembrane region" description="Helical" evidence="5">
    <location>
        <begin position="60"/>
        <end position="93"/>
    </location>
</feature>
<dbReference type="InterPro" id="IPR001694">
    <property type="entry name" value="NADH_UbQ_OxRdtase_su1/FPO"/>
</dbReference>
<feature type="transmembrane region" description="Helical" evidence="5">
    <location>
        <begin position="261"/>
        <end position="279"/>
    </location>
</feature>
<evidence type="ECO:0000256" key="5">
    <source>
        <dbReference type="SAM" id="Phobius"/>
    </source>
</evidence>
<dbReference type="PANTHER" id="PTHR43359">
    <property type="entry name" value="FORMATE HYDROGENLYASE SUBUNIT 4"/>
    <property type="match status" value="1"/>
</dbReference>
<comment type="caution">
    <text evidence="6">The sequence shown here is derived from an EMBL/GenBank/DDBJ whole genome shotgun (WGS) entry which is preliminary data.</text>
</comment>
<accession>A0A0W8FJJ9</accession>
<dbReference type="InterPro" id="IPR052561">
    <property type="entry name" value="ComplexI_Subunit1"/>
</dbReference>
<dbReference type="PANTHER" id="PTHR43359:SF1">
    <property type="entry name" value="FORMATE HYDROGENLYASE SUBUNIT 4-RELATED"/>
    <property type="match status" value="1"/>
</dbReference>
<reference evidence="6" key="1">
    <citation type="journal article" date="2015" name="Proc. Natl. Acad. Sci. U.S.A.">
        <title>Networks of energetic and metabolic interactions define dynamics in microbial communities.</title>
        <authorList>
            <person name="Embree M."/>
            <person name="Liu J.K."/>
            <person name="Al-Bassam M.M."/>
            <person name="Zengler K."/>
        </authorList>
    </citation>
    <scope>NUCLEOTIDE SEQUENCE</scope>
</reference>
<sequence length="281" mass="30619">MIEYLIAATFIGMLFHGIHRKVIARIQQRPGPPIWQEILHALKFSFKETWIPETASQALFVGVILVAIGIWSAALFVLLSGGSLLLLFGIYMLHKIVEHGTGLSSGSPYGKFGAIRSVITAAAEIPLFATIAAVYLFTGSLAISDIAAYQQVHGPLLFIVPPAALAMYLVILTKVYYSPFAVIESKEIVSGYKTEHFGVWRAALEVGFSLKTFVLLYAFVIVFIGLLPIWWTLLLMLAILVSISFVCALTPMLSPYDSVTVQSIATGLIVAALAVQWVVMA</sequence>
<feature type="transmembrane region" description="Helical" evidence="5">
    <location>
        <begin position="114"/>
        <end position="136"/>
    </location>
</feature>
<dbReference type="GO" id="GO:0005886">
    <property type="term" value="C:plasma membrane"/>
    <property type="evidence" value="ECO:0007669"/>
    <property type="project" value="TreeGrafter"/>
</dbReference>
<organism evidence="6">
    <name type="scientific">hydrocarbon metagenome</name>
    <dbReference type="NCBI Taxonomy" id="938273"/>
    <lineage>
        <taxon>unclassified sequences</taxon>
        <taxon>metagenomes</taxon>
        <taxon>ecological metagenomes</taxon>
    </lineage>
</organism>
<keyword evidence="3 5" id="KW-1133">Transmembrane helix</keyword>
<name>A0A0W8FJJ9_9ZZZZ</name>
<protein>
    <submittedName>
        <fullName evidence="6">Energy conserving hydrogenase eha transmembrane protein j</fullName>
    </submittedName>
</protein>
<comment type="subcellular location">
    <subcellularLocation>
        <location evidence="1">Membrane</location>
        <topology evidence="1">Multi-pass membrane protein</topology>
    </subcellularLocation>
</comment>
<proteinExistence type="predicted"/>
<dbReference type="Pfam" id="PF00146">
    <property type="entry name" value="NADHdh"/>
    <property type="match status" value="1"/>
</dbReference>
<dbReference type="AlphaFoldDB" id="A0A0W8FJJ9"/>
<gene>
    <name evidence="6" type="ORF">ASZ90_009164</name>
</gene>
<feature type="transmembrane region" description="Helical" evidence="5">
    <location>
        <begin position="229"/>
        <end position="249"/>
    </location>
</feature>
<feature type="transmembrane region" description="Helical" evidence="5">
    <location>
        <begin position="156"/>
        <end position="177"/>
    </location>
</feature>
<evidence type="ECO:0000313" key="6">
    <source>
        <dbReference type="EMBL" id="KUG21093.1"/>
    </source>
</evidence>
<evidence type="ECO:0000256" key="3">
    <source>
        <dbReference type="ARBA" id="ARBA00022989"/>
    </source>
</evidence>
<keyword evidence="4 5" id="KW-0472">Membrane</keyword>
<dbReference type="EMBL" id="LNQE01001101">
    <property type="protein sequence ID" value="KUG21093.1"/>
    <property type="molecule type" value="Genomic_DNA"/>
</dbReference>
<evidence type="ECO:0000256" key="4">
    <source>
        <dbReference type="ARBA" id="ARBA00023136"/>
    </source>
</evidence>
<keyword evidence="2 5" id="KW-0812">Transmembrane</keyword>